<keyword evidence="2" id="KW-1185">Reference proteome</keyword>
<reference evidence="1" key="1">
    <citation type="submission" date="2023-07" db="EMBL/GenBank/DDBJ databases">
        <title>draft genome sequence of fig (Ficus carica).</title>
        <authorList>
            <person name="Takahashi T."/>
            <person name="Nishimura K."/>
        </authorList>
    </citation>
    <scope>NUCLEOTIDE SEQUENCE</scope>
</reference>
<organism evidence="1 2">
    <name type="scientific">Ficus carica</name>
    <name type="common">Common fig</name>
    <dbReference type="NCBI Taxonomy" id="3494"/>
    <lineage>
        <taxon>Eukaryota</taxon>
        <taxon>Viridiplantae</taxon>
        <taxon>Streptophyta</taxon>
        <taxon>Embryophyta</taxon>
        <taxon>Tracheophyta</taxon>
        <taxon>Spermatophyta</taxon>
        <taxon>Magnoliopsida</taxon>
        <taxon>eudicotyledons</taxon>
        <taxon>Gunneridae</taxon>
        <taxon>Pentapetalae</taxon>
        <taxon>rosids</taxon>
        <taxon>fabids</taxon>
        <taxon>Rosales</taxon>
        <taxon>Moraceae</taxon>
        <taxon>Ficeae</taxon>
        <taxon>Ficus</taxon>
    </lineage>
</organism>
<proteinExistence type="predicted"/>
<dbReference type="EMBL" id="BTGU01003880">
    <property type="protein sequence ID" value="GMN20356.1"/>
    <property type="molecule type" value="Genomic_DNA"/>
</dbReference>
<accession>A0AA87Z1W9</accession>
<dbReference type="AlphaFoldDB" id="A0AA87Z1W9"/>
<dbReference type="Proteomes" id="UP001187192">
    <property type="component" value="Unassembled WGS sequence"/>
</dbReference>
<sequence>MCYIGLQPSILGLQLLIPKIYGTTPNVVVRLDRSYIVTLHLVTCKKETPRSDGDTSRVSVKDTPMLKSIMLLVNVLSGLGYSCDSIELNSESSRRVDMLQSEWATNIGDGTSAITGGMSGVKRGIVSVVPGHCCQPVLGDVT</sequence>
<comment type="caution">
    <text evidence="1">The sequence shown here is derived from an EMBL/GenBank/DDBJ whole genome shotgun (WGS) entry which is preliminary data.</text>
</comment>
<name>A0AA87Z1W9_FICCA</name>
<evidence type="ECO:0000313" key="2">
    <source>
        <dbReference type="Proteomes" id="UP001187192"/>
    </source>
</evidence>
<protein>
    <submittedName>
        <fullName evidence="1">Uncharacterized protein</fullName>
    </submittedName>
</protein>
<evidence type="ECO:0000313" key="1">
    <source>
        <dbReference type="EMBL" id="GMN20356.1"/>
    </source>
</evidence>
<gene>
    <name evidence="1" type="ORF">TIFTF001_045322</name>
</gene>